<feature type="domain" description="6-hydroxymethylpterin diphosphokinase MptE-like" evidence="1">
    <location>
        <begin position="6"/>
        <end position="71"/>
    </location>
</feature>
<name>W1Y0T0_9ZZZZ</name>
<dbReference type="InterPro" id="IPR002826">
    <property type="entry name" value="MptE-like"/>
</dbReference>
<comment type="caution">
    <text evidence="2">The sequence shown here is derived from an EMBL/GenBank/DDBJ whole genome shotgun (WGS) entry which is preliminary data.</text>
</comment>
<feature type="non-terminal residue" evidence="2">
    <location>
        <position position="71"/>
    </location>
</feature>
<gene>
    <name evidence="2" type="ORF">Q604_UNBC09687G0001</name>
</gene>
<dbReference type="Pfam" id="PF01973">
    <property type="entry name" value="MptE-like"/>
    <property type="match status" value="1"/>
</dbReference>
<evidence type="ECO:0000313" key="2">
    <source>
        <dbReference type="EMBL" id="ETJ36016.1"/>
    </source>
</evidence>
<organism evidence="2">
    <name type="scientific">human gut metagenome</name>
    <dbReference type="NCBI Taxonomy" id="408170"/>
    <lineage>
        <taxon>unclassified sequences</taxon>
        <taxon>metagenomes</taxon>
        <taxon>organismal metagenomes</taxon>
    </lineage>
</organism>
<dbReference type="AlphaFoldDB" id="W1Y0T0"/>
<proteinExistence type="predicted"/>
<dbReference type="EMBL" id="AZMM01009687">
    <property type="protein sequence ID" value="ETJ36016.1"/>
    <property type="molecule type" value="Genomic_DNA"/>
</dbReference>
<evidence type="ECO:0000259" key="1">
    <source>
        <dbReference type="Pfam" id="PF01973"/>
    </source>
</evidence>
<sequence>RQWMLNYAKNTQYLNETLMVSNINKCENIPAIIVGAGPSLELNLSHLKKINRKAVIVGAGNSAKILEENNI</sequence>
<feature type="non-terminal residue" evidence="2">
    <location>
        <position position="1"/>
    </location>
</feature>
<accession>W1Y0T0</accession>
<protein>
    <recommendedName>
        <fullName evidence="1">6-hydroxymethylpterin diphosphokinase MptE-like domain-containing protein</fullName>
    </recommendedName>
</protein>
<reference evidence="2" key="1">
    <citation type="submission" date="2013-12" db="EMBL/GenBank/DDBJ databases">
        <title>A Varibaculum cambriense genome reconstructed from a premature infant gut community with otherwise low bacterial novelty that shifts toward anaerobic metabolism during the third week of life.</title>
        <authorList>
            <person name="Brown C.T."/>
            <person name="Sharon I."/>
            <person name="Thomas B.C."/>
            <person name="Castelle C.J."/>
            <person name="Morowitz M.J."/>
            <person name="Banfield J.F."/>
        </authorList>
    </citation>
    <scope>NUCLEOTIDE SEQUENCE</scope>
</reference>